<dbReference type="AlphaFoldDB" id="E0V966"/>
<dbReference type="InParanoid" id="E0V966"/>
<dbReference type="EMBL" id="DS234989">
    <property type="protein sequence ID" value="EEB09922.1"/>
    <property type="molecule type" value="Genomic_DNA"/>
</dbReference>
<dbReference type="HOGENOM" id="CLU_716319_0_0_1"/>
<dbReference type="Proteomes" id="UP000009046">
    <property type="component" value="Unassembled WGS sequence"/>
</dbReference>
<dbReference type="OrthoDB" id="6630968at2759"/>
<proteinExistence type="predicted"/>
<feature type="region of interest" description="Disordered" evidence="1">
    <location>
        <begin position="87"/>
        <end position="108"/>
    </location>
</feature>
<evidence type="ECO:0000313" key="3">
    <source>
        <dbReference type="EnsemblMetazoa" id="PHUM004540-PA"/>
    </source>
</evidence>
<evidence type="ECO:0000313" key="2">
    <source>
        <dbReference type="EMBL" id="EEB09922.1"/>
    </source>
</evidence>
<dbReference type="EMBL" id="AAZO01000053">
    <property type="status" value="NOT_ANNOTATED_CDS"/>
    <property type="molecule type" value="Genomic_DNA"/>
</dbReference>
<dbReference type="EnsemblMetazoa" id="PHUM004540-RA">
    <property type="protein sequence ID" value="PHUM004540-PA"/>
    <property type="gene ID" value="PHUM004540"/>
</dbReference>
<keyword evidence="4" id="KW-1185">Reference proteome</keyword>
<reference evidence="2" key="2">
    <citation type="submission" date="2007-04" db="EMBL/GenBank/DDBJ databases">
        <title>The genome of the human body louse.</title>
        <authorList>
            <consortium name="The Human Body Louse Genome Consortium"/>
            <person name="Kirkness E."/>
            <person name="Walenz B."/>
            <person name="Hass B."/>
            <person name="Bruggner R."/>
            <person name="Strausberg R."/>
        </authorList>
    </citation>
    <scope>NUCLEOTIDE SEQUENCE</scope>
    <source>
        <strain evidence="2">USDA</strain>
    </source>
</reference>
<name>E0V966_PEDHC</name>
<feature type="compositionally biased region" description="Basic and acidic residues" evidence="1">
    <location>
        <begin position="87"/>
        <end position="103"/>
    </location>
</feature>
<accession>E0V966</accession>
<dbReference type="VEuPathDB" id="VectorBase:PHUM004540"/>
<dbReference type="GeneID" id="8233402"/>
<evidence type="ECO:0000313" key="4">
    <source>
        <dbReference type="Proteomes" id="UP000009046"/>
    </source>
</evidence>
<dbReference type="CTD" id="8233402"/>
<reference evidence="3" key="3">
    <citation type="submission" date="2020-05" db="UniProtKB">
        <authorList>
            <consortium name="EnsemblMetazoa"/>
        </authorList>
    </citation>
    <scope>IDENTIFICATION</scope>
    <source>
        <strain evidence="3">USDA</strain>
    </source>
</reference>
<protein>
    <submittedName>
        <fullName evidence="2 3">Uncharacterized protein</fullName>
    </submittedName>
</protein>
<dbReference type="EMBL" id="AAZO01000054">
    <property type="status" value="NOT_ANNOTATED_CDS"/>
    <property type="molecule type" value="Genomic_DNA"/>
</dbReference>
<sequence>MDKKIIITRRRLSQYFSTSSGFSNDDISGRSYVDPWDMENYSFLRKQLEDVNNISPGYDSGQNDIYYVPLDTNGSLQYKRFYGGDVVTKEDSNNPSRQSERSRYNNQDYHTYLPPSIIKDISNVYMPTCKLKRRASVSFHPDSYNYLEIDTLPYNNRKYSTEKYIKFNDGKTSGDVVKTKLNRRKSFQDGGGGQWKNDSDFKIVKIERRKSMINTSPYIDKLKPEMTLTTEVIPEQETDETVNFRKSMSNLSVDVPKKPIRKTEKGILLNPDNKCNRVGLNVSFNNEVLLQSSSDSLSRSSSLVYVYENPGKREKMFLPEITTNIYGKNNYRNNRSEIQDGFTMDPIEQCLNNGPTGRYTMTNYGHLKIDYSCSWNYLDQVITQRL</sequence>
<organism>
    <name type="scientific">Pediculus humanus subsp. corporis</name>
    <name type="common">Body louse</name>
    <dbReference type="NCBI Taxonomy" id="121224"/>
    <lineage>
        <taxon>Eukaryota</taxon>
        <taxon>Metazoa</taxon>
        <taxon>Ecdysozoa</taxon>
        <taxon>Arthropoda</taxon>
        <taxon>Hexapoda</taxon>
        <taxon>Insecta</taxon>
        <taxon>Pterygota</taxon>
        <taxon>Neoptera</taxon>
        <taxon>Paraneoptera</taxon>
        <taxon>Psocodea</taxon>
        <taxon>Troctomorpha</taxon>
        <taxon>Phthiraptera</taxon>
        <taxon>Anoplura</taxon>
        <taxon>Pediculidae</taxon>
        <taxon>Pediculus</taxon>
    </lineage>
</organism>
<evidence type="ECO:0000256" key="1">
    <source>
        <dbReference type="SAM" id="MobiDB-lite"/>
    </source>
</evidence>
<reference evidence="2" key="1">
    <citation type="submission" date="2007-04" db="EMBL/GenBank/DDBJ databases">
        <title>Annotation of Pediculus humanus corporis strain USDA.</title>
        <authorList>
            <person name="Kirkness E."/>
            <person name="Hannick L."/>
            <person name="Hass B."/>
            <person name="Bruggner R."/>
            <person name="Lawson D."/>
            <person name="Bidwell S."/>
            <person name="Joardar V."/>
            <person name="Caler E."/>
            <person name="Walenz B."/>
            <person name="Inman J."/>
            <person name="Schobel S."/>
            <person name="Galinsky K."/>
            <person name="Amedeo P."/>
            <person name="Strausberg R."/>
        </authorList>
    </citation>
    <scope>NUCLEOTIDE SEQUENCE</scope>
    <source>
        <strain evidence="2">USDA</strain>
    </source>
</reference>
<gene>
    <name evidence="3" type="primary">8233402</name>
    <name evidence="2" type="ORF">Phum_PHUM004540</name>
</gene>
<dbReference type="KEGG" id="phu:Phum_PHUM004540"/>
<dbReference type="RefSeq" id="XP_002422660.1">
    <property type="nucleotide sequence ID" value="XM_002422615.1"/>
</dbReference>